<gene>
    <name evidence="1" type="ORF">FSB_LOCUS61182</name>
</gene>
<reference evidence="1" key="1">
    <citation type="submission" date="2018-02" db="EMBL/GenBank/DDBJ databases">
        <authorList>
            <person name="Cohen D.B."/>
            <person name="Kent A.D."/>
        </authorList>
    </citation>
    <scope>NUCLEOTIDE SEQUENCE</scope>
</reference>
<sequence length="153" mass="16967">MGVGVLVRDYSCSVIVARTFSFMITGDILQSVAMVVVESIRFAIDIGLFRVELEFDHKDLFCLLQQVGPCLAPVAWWLIRWLGLALPRSAWGGGFVLLRSAWGGGFALGLGLCRGLPTRGLVHGAMGGGHIWRRRRDLVDSRWWSRWVLVALG</sequence>
<evidence type="ECO:0000313" key="1">
    <source>
        <dbReference type="EMBL" id="SPD33300.1"/>
    </source>
</evidence>
<organism evidence="1">
    <name type="scientific">Fagus sylvatica</name>
    <name type="common">Beechnut</name>
    <dbReference type="NCBI Taxonomy" id="28930"/>
    <lineage>
        <taxon>Eukaryota</taxon>
        <taxon>Viridiplantae</taxon>
        <taxon>Streptophyta</taxon>
        <taxon>Embryophyta</taxon>
        <taxon>Tracheophyta</taxon>
        <taxon>Spermatophyta</taxon>
        <taxon>Magnoliopsida</taxon>
        <taxon>eudicotyledons</taxon>
        <taxon>Gunneridae</taxon>
        <taxon>Pentapetalae</taxon>
        <taxon>rosids</taxon>
        <taxon>fabids</taxon>
        <taxon>Fagales</taxon>
        <taxon>Fagaceae</taxon>
        <taxon>Fagus</taxon>
    </lineage>
</organism>
<protein>
    <recommendedName>
        <fullName evidence="2">RNase H type-1 domain-containing protein</fullName>
    </recommendedName>
</protein>
<evidence type="ECO:0008006" key="2">
    <source>
        <dbReference type="Google" id="ProtNLM"/>
    </source>
</evidence>
<accession>A0A2N9J9V2</accession>
<name>A0A2N9J9V2_FAGSY</name>
<proteinExistence type="predicted"/>
<dbReference type="AlphaFoldDB" id="A0A2N9J9V2"/>
<dbReference type="EMBL" id="OIVN01006448">
    <property type="protein sequence ID" value="SPD33300.1"/>
    <property type="molecule type" value="Genomic_DNA"/>
</dbReference>